<accession>A0AAN6Q2Z6</accession>
<evidence type="ECO:0000313" key="3">
    <source>
        <dbReference type="Proteomes" id="UP001305647"/>
    </source>
</evidence>
<name>A0AAN6Q2Z6_9PEZI</name>
<organism evidence="2 3">
    <name type="scientific">Parathielavia hyrcaniae</name>
    <dbReference type="NCBI Taxonomy" id="113614"/>
    <lineage>
        <taxon>Eukaryota</taxon>
        <taxon>Fungi</taxon>
        <taxon>Dikarya</taxon>
        <taxon>Ascomycota</taxon>
        <taxon>Pezizomycotina</taxon>
        <taxon>Sordariomycetes</taxon>
        <taxon>Sordariomycetidae</taxon>
        <taxon>Sordariales</taxon>
        <taxon>Chaetomiaceae</taxon>
        <taxon>Parathielavia</taxon>
    </lineage>
</organism>
<proteinExistence type="predicted"/>
<comment type="caution">
    <text evidence="2">The sequence shown here is derived from an EMBL/GenBank/DDBJ whole genome shotgun (WGS) entry which is preliminary data.</text>
</comment>
<reference evidence="2" key="2">
    <citation type="submission" date="2023-05" db="EMBL/GenBank/DDBJ databases">
        <authorList>
            <consortium name="Lawrence Berkeley National Laboratory"/>
            <person name="Steindorff A."/>
            <person name="Hensen N."/>
            <person name="Bonometti L."/>
            <person name="Westerberg I."/>
            <person name="Brannstrom I.O."/>
            <person name="Guillou S."/>
            <person name="Cros-Aarteil S."/>
            <person name="Calhoun S."/>
            <person name="Haridas S."/>
            <person name="Kuo A."/>
            <person name="Mondo S."/>
            <person name="Pangilinan J."/>
            <person name="Riley R."/>
            <person name="Labutti K."/>
            <person name="Andreopoulos B."/>
            <person name="Lipzen A."/>
            <person name="Chen C."/>
            <person name="Yanf M."/>
            <person name="Daum C."/>
            <person name="Ng V."/>
            <person name="Clum A."/>
            <person name="Ohm R."/>
            <person name="Martin F."/>
            <person name="Silar P."/>
            <person name="Natvig D."/>
            <person name="Lalanne C."/>
            <person name="Gautier V."/>
            <person name="Ament-Velasquez S.L."/>
            <person name="Kruys A."/>
            <person name="Hutchinson M.I."/>
            <person name="Powell A.J."/>
            <person name="Barry K."/>
            <person name="Miller A.N."/>
            <person name="Grigoriev I.V."/>
            <person name="Debuchy R."/>
            <person name="Gladieux P."/>
            <person name="Thoren M.H."/>
            <person name="Johannesson H."/>
        </authorList>
    </citation>
    <scope>NUCLEOTIDE SEQUENCE</scope>
    <source>
        <strain evidence="2">CBS 757.83</strain>
    </source>
</reference>
<keyword evidence="3" id="KW-1185">Reference proteome</keyword>
<evidence type="ECO:0000313" key="2">
    <source>
        <dbReference type="EMBL" id="KAK4102548.1"/>
    </source>
</evidence>
<feature type="region of interest" description="Disordered" evidence="1">
    <location>
        <begin position="31"/>
        <end position="54"/>
    </location>
</feature>
<dbReference type="EMBL" id="MU863631">
    <property type="protein sequence ID" value="KAK4102548.1"/>
    <property type="molecule type" value="Genomic_DNA"/>
</dbReference>
<evidence type="ECO:0000256" key="1">
    <source>
        <dbReference type="SAM" id="MobiDB-lite"/>
    </source>
</evidence>
<sequence>MPSYWYLRQPEPKPPPAQVFAFWATFPLSQRQQRRSKLSTNRCPSQHPSDPPTT</sequence>
<feature type="compositionally biased region" description="Polar residues" evidence="1">
    <location>
        <begin position="38"/>
        <end position="48"/>
    </location>
</feature>
<gene>
    <name evidence="2" type="ORF">N658DRAFT_495257</name>
</gene>
<protein>
    <submittedName>
        <fullName evidence="2">Uncharacterized protein</fullName>
    </submittedName>
</protein>
<dbReference type="AlphaFoldDB" id="A0AAN6Q2Z6"/>
<dbReference type="Proteomes" id="UP001305647">
    <property type="component" value="Unassembled WGS sequence"/>
</dbReference>
<reference evidence="2" key="1">
    <citation type="journal article" date="2023" name="Mol. Phylogenet. Evol.">
        <title>Genome-scale phylogeny and comparative genomics of the fungal order Sordariales.</title>
        <authorList>
            <person name="Hensen N."/>
            <person name="Bonometti L."/>
            <person name="Westerberg I."/>
            <person name="Brannstrom I.O."/>
            <person name="Guillou S."/>
            <person name="Cros-Aarteil S."/>
            <person name="Calhoun S."/>
            <person name="Haridas S."/>
            <person name="Kuo A."/>
            <person name="Mondo S."/>
            <person name="Pangilinan J."/>
            <person name="Riley R."/>
            <person name="LaButti K."/>
            <person name="Andreopoulos B."/>
            <person name="Lipzen A."/>
            <person name="Chen C."/>
            <person name="Yan M."/>
            <person name="Daum C."/>
            <person name="Ng V."/>
            <person name="Clum A."/>
            <person name="Steindorff A."/>
            <person name="Ohm R.A."/>
            <person name="Martin F."/>
            <person name="Silar P."/>
            <person name="Natvig D.O."/>
            <person name="Lalanne C."/>
            <person name="Gautier V."/>
            <person name="Ament-Velasquez S.L."/>
            <person name="Kruys A."/>
            <person name="Hutchinson M.I."/>
            <person name="Powell A.J."/>
            <person name="Barry K."/>
            <person name="Miller A.N."/>
            <person name="Grigoriev I.V."/>
            <person name="Debuchy R."/>
            <person name="Gladieux P."/>
            <person name="Hiltunen Thoren M."/>
            <person name="Johannesson H."/>
        </authorList>
    </citation>
    <scope>NUCLEOTIDE SEQUENCE</scope>
    <source>
        <strain evidence="2">CBS 757.83</strain>
    </source>
</reference>